<protein>
    <recommendedName>
        <fullName evidence="3">F-box domain-containing protein</fullName>
    </recommendedName>
</protein>
<keyword evidence="2" id="KW-1185">Reference proteome</keyword>
<dbReference type="VEuPathDB" id="FungiDB:PC9H_005690"/>
<evidence type="ECO:0008006" key="3">
    <source>
        <dbReference type="Google" id="ProtNLM"/>
    </source>
</evidence>
<dbReference type="Proteomes" id="UP000623687">
    <property type="component" value="Unassembled WGS sequence"/>
</dbReference>
<accession>A0A8H6ZWY1</accession>
<evidence type="ECO:0000313" key="2">
    <source>
        <dbReference type="Proteomes" id="UP000623687"/>
    </source>
</evidence>
<dbReference type="Gene3D" id="3.80.10.10">
    <property type="entry name" value="Ribonuclease Inhibitor"/>
    <property type="match status" value="1"/>
</dbReference>
<organism evidence="1 2">
    <name type="scientific">Pleurotus ostreatus</name>
    <name type="common">Oyster mushroom</name>
    <name type="synonym">White-rot fungus</name>
    <dbReference type="NCBI Taxonomy" id="5322"/>
    <lineage>
        <taxon>Eukaryota</taxon>
        <taxon>Fungi</taxon>
        <taxon>Dikarya</taxon>
        <taxon>Basidiomycota</taxon>
        <taxon>Agaricomycotina</taxon>
        <taxon>Agaricomycetes</taxon>
        <taxon>Agaricomycetidae</taxon>
        <taxon>Agaricales</taxon>
        <taxon>Pleurotineae</taxon>
        <taxon>Pleurotaceae</taxon>
        <taxon>Pleurotus</taxon>
    </lineage>
</organism>
<gene>
    <name evidence="1" type="ORF">PC9H_005690</name>
</gene>
<sequence length="442" mass="49772">MAEAERKHVCPQPEKLPVELIAEIIAIVADGAQKCNPQNDENHPFWTLTASSLVSRTWTTICRPHIFHTLSISTENTTARLSFLHFDAPHLSEYIRTVHLWWNDDSCTALAWFPECFARLKNLRALHLENGISSLSMAPAPLSAGIVSMLAAPRLCKLALNGWGFASDASDLLSMLPATLEELKLEDIMETHVTEKAPPTVRFDALRTLELLDVFHPMLEFKSFIDCPNLECLTARYHYEPWNLPPWIPDELSELELYGMSLPSHRIELIQSAGLAVPECNIPDFGGAIRPSVLTVNLSGDVSYLELFAWIKNCIDSLPFPGTIQSLTINVTNNHFLDDHSEGLYPTPLEYEELSHFLYKLYEQGGLEGITLSITIDVNSRASDAELYMDEARELAKLETSFAPLVEENVLDMEFLLQRSNNDGMLEPIMRCSIERAEMETE</sequence>
<dbReference type="OrthoDB" id="2745898at2759"/>
<dbReference type="RefSeq" id="XP_036633752.1">
    <property type="nucleotide sequence ID" value="XM_036775250.1"/>
</dbReference>
<dbReference type="AlphaFoldDB" id="A0A8H6ZWY1"/>
<dbReference type="InterPro" id="IPR032675">
    <property type="entry name" value="LRR_dom_sf"/>
</dbReference>
<evidence type="ECO:0000313" key="1">
    <source>
        <dbReference type="EMBL" id="KAF7433725.1"/>
    </source>
</evidence>
<name>A0A8H6ZWY1_PLEOS</name>
<dbReference type="GeneID" id="59375508"/>
<dbReference type="EMBL" id="JACETU010000003">
    <property type="protein sequence ID" value="KAF7433725.1"/>
    <property type="molecule type" value="Genomic_DNA"/>
</dbReference>
<reference evidence="1" key="1">
    <citation type="submission" date="2019-07" db="EMBL/GenBank/DDBJ databases">
        <authorList>
            <person name="Palmer J.M."/>
        </authorList>
    </citation>
    <scope>NUCLEOTIDE SEQUENCE</scope>
    <source>
        <strain evidence="1">PC9</strain>
    </source>
</reference>
<proteinExistence type="predicted"/>
<dbReference type="SUPFAM" id="SSF52047">
    <property type="entry name" value="RNI-like"/>
    <property type="match status" value="1"/>
</dbReference>
<comment type="caution">
    <text evidence="1">The sequence shown here is derived from an EMBL/GenBank/DDBJ whole genome shotgun (WGS) entry which is preliminary data.</text>
</comment>